<gene>
    <name evidence="2" type="ORF">OXD698_LOCUS29812</name>
</gene>
<proteinExistence type="predicted"/>
<sequence length="1129" mass="128909">MANNRTAYHPILNDFAANLDINFQQLNSLPIFDLDVFDKNEDWYLLCFLKEQQRNGHTSEITLSALCSIVGSLSDQSYFHNPTNNTIGYLNQNHHLIGESASNKSSICYEVSAALQSVIKTFPDRYSVTKENMNGQNVTTDNDIDMETKKSKTHALEYSMIVSNITEVALLTNLSKINTTLIHADGDVALHKLGYYEQGKNEASGGVSLFCEASDGIRGGFIRGTGVTQIKINRPVALFSMFIASTGTKLAVMMQRFYETINNYALDFLKLVMLLLNIINMANKSDVTNINSECFEYEERLMQEREKQQVKTPPTYDVSLSDNDIRKNDMSNTQNNNDDDTSSFKLLVSLINDWWKSSNSSEKHLKSIYRKVVNMLSKCVWTIKVIRIIFRLMSNNLKYVDQQQGDRSTGNLASIDVSFQHAMENSIQKFLLTECQRIDASKYIIWSNTNDVSVGFHWYQRKMLIVETLLTLQPLKEVVNDRLGKRLLEKNQQDCKLDKAKVKVLNFPVVFFTRSYLTNNRQGAGSGQFTHSYDVRPDELLSALIDDGLLIGGNFIKNRRISNENLQHASFCKQLPSIIKNNHRITQAFERLGLDMSRYETTFEHQYLPLCNEFTNEAIQLMKTNDEFVQYYHNYYKGDSRFQSFCDMVNERVRLGQIKTDKDNLYSNDCTILDNQQNECIQNSNIIELNNIPSNIIENTANAVSTDYHVEIHNDITSQPMTVQAVIEEASVNHTPLNVDDTAGNEHHLITLPNSMKNITDLNKEVSTSHNISNSPDDNITFEPSMKNSFEHCSSSPFSSKTIASSITIGAASTSVSNKNQIIANGEQFDDDEQFNSNMVIDESYQNEDINNSIATNEQSSNYESMSSRKNVLNNPTNIMSTSPSNSNDQGTPKRKGRGRPSSTNVTSNKWSIEKVDDLLINPKSYSIWKSIILKRQFIVGTATDLFKMIPARLFDEKSRFKIIDFLILKKILIKGDWFRDAKGDLINGFLKGSPTDPQVAINLVDFGIDIQEYKFSLNSNQNTKRHIDGKMINQSYLFSDVLQIRINSDEWFKENIEINEKLIYSTNELSQTTSNYQVDKFQQQQKEKVQRTLIKKRKKVEELQEETTNICGKDMPAKRKRKPKIRDD</sequence>
<feature type="region of interest" description="Disordered" evidence="1">
    <location>
        <begin position="846"/>
        <end position="907"/>
    </location>
</feature>
<protein>
    <submittedName>
        <fullName evidence="2">Uncharacterized protein</fullName>
    </submittedName>
</protein>
<evidence type="ECO:0000256" key="1">
    <source>
        <dbReference type="SAM" id="MobiDB-lite"/>
    </source>
</evidence>
<dbReference type="Proteomes" id="UP000663844">
    <property type="component" value="Unassembled WGS sequence"/>
</dbReference>
<name>A0A819P7K4_9BILA</name>
<comment type="caution">
    <text evidence="2">The sequence shown here is derived from an EMBL/GenBank/DDBJ whole genome shotgun (WGS) entry which is preliminary data.</text>
</comment>
<accession>A0A819P7K4</accession>
<organism evidence="2 3">
    <name type="scientific">Adineta steineri</name>
    <dbReference type="NCBI Taxonomy" id="433720"/>
    <lineage>
        <taxon>Eukaryota</taxon>
        <taxon>Metazoa</taxon>
        <taxon>Spiralia</taxon>
        <taxon>Gnathifera</taxon>
        <taxon>Rotifera</taxon>
        <taxon>Eurotatoria</taxon>
        <taxon>Bdelloidea</taxon>
        <taxon>Adinetida</taxon>
        <taxon>Adinetidae</taxon>
        <taxon>Adineta</taxon>
    </lineage>
</organism>
<feature type="region of interest" description="Disordered" evidence="1">
    <location>
        <begin position="1106"/>
        <end position="1129"/>
    </location>
</feature>
<evidence type="ECO:0000313" key="3">
    <source>
        <dbReference type="Proteomes" id="UP000663844"/>
    </source>
</evidence>
<feature type="compositionally biased region" description="Basic residues" evidence="1">
    <location>
        <begin position="1119"/>
        <end position="1129"/>
    </location>
</feature>
<evidence type="ECO:0000313" key="2">
    <source>
        <dbReference type="EMBL" id="CAF4006080.1"/>
    </source>
</evidence>
<feature type="region of interest" description="Disordered" evidence="1">
    <location>
        <begin position="305"/>
        <end position="338"/>
    </location>
</feature>
<dbReference type="AlphaFoldDB" id="A0A819P7K4"/>
<reference evidence="2" key="1">
    <citation type="submission" date="2021-02" db="EMBL/GenBank/DDBJ databases">
        <authorList>
            <person name="Nowell W R."/>
        </authorList>
    </citation>
    <scope>NUCLEOTIDE SEQUENCE</scope>
</reference>
<feature type="compositionally biased region" description="Polar residues" evidence="1">
    <location>
        <begin position="847"/>
        <end position="891"/>
    </location>
</feature>
<dbReference type="EMBL" id="CAJOAZ010003412">
    <property type="protein sequence ID" value="CAF4006080.1"/>
    <property type="molecule type" value="Genomic_DNA"/>
</dbReference>